<dbReference type="HAMAP" id="MF_00047">
    <property type="entry name" value="Dala_Dala_lig"/>
    <property type="match status" value="1"/>
</dbReference>
<feature type="domain" description="ATP-grasp" evidence="15">
    <location>
        <begin position="141"/>
        <end position="345"/>
    </location>
</feature>
<protein>
    <recommendedName>
        <fullName evidence="13">D-alanine--D-alanine ligase</fullName>
        <ecNumber evidence="13">6.3.2.4</ecNumber>
    </recommendedName>
    <alternativeName>
        <fullName evidence="13">D-Ala-D-Ala ligase</fullName>
    </alternativeName>
    <alternativeName>
        <fullName evidence="13">D-alanylalanine synthetase</fullName>
    </alternativeName>
</protein>
<name>A0ABN1VQC5_9ACTN</name>
<evidence type="ECO:0000256" key="5">
    <source>
        <dbReference type="ARBA" id="ARBA00022723"/>
    </source>
</evidence>
<dbReference type="Pfam" id="PF01820">
    <property type="entry name" value="Dala_Dala_lig_N"/>
    <property type="match status" value="1"/>
</dbReference>
<dbReference type="InterPro" id="IPR013815">
    <property type="entry name" value="ATP_grasp_subdomain_1"/>
</dbReference>
<dbReference type="Proteomes" id="UP001500037">
    <property type="component" value="Unassembled WGS sequence"/>
</dbReference>
<comment type="catalytic activity">
    <reaction evidence="13">
        <text>2 D-alanine + ATP = D-alanyl-D-alanine + ADP + phosphate + H(+)</text>
        <dbReference type="Rhea" id="RHEA:11224"/>
        <dbReference type="ChEBI" id="CHEBI:15378"/>
        <dbReference type="ChEBI" id="CHEBI:30616"/>
        <dbReference type="ChEBI" id="CHEBI:43474"/>
        <dbReference type="ChEBI" id="CHEBI:57416"/>
        <dbReference type="ChEBI" id="CHEBI:57822"/>
        <dbReference type="ChEBI" id="CHEBI:456216"/>
        <dbReference type="EC" id="6.3.2.4"/>
    </reaction>
</comment>
<evidence type="ECO:0000256" key="13">
    <source>
        <dbReference type="HAMAP-Rule" id="MF_00047"/>
    </source>
</evidence>
<evidence type="ECO:0000256" key="4">
    <source>
        <dbReference type="ARBA" id="ARBA00022598"/>
    </source>
</evidence>
<keyword evidence="6 14" id="KW-0547">Nucleotide-binding</keyword>
<dbReference type="Pfam" id="PF07478">
    <property type="entry name" value="Dala_Dala_lig_C"/>
    <property type="match status" value="1"/>
</dbReference>
<keyword evidence="4 13" id="KW-0436">Ligase</keyword>
<dbReference type="PANTHER" id="PTHR23132:SF25">
    <property type="entry name" value="D-ALANINE--D-ALANINE LIGASE A"/>
    <property type="match status" value="1"/>
</dbReference>
<accession>A0ABN1VQC5</accession>
<dbReference type="PROSITE" id="PS50975">
    <property type="entry name" value="ATP_GRASP"/>
    <property type="match status" value="1"/>
</dbReference>
<reference evidence="16 17" key="1">
    <citation type="journal article" date="2019" name="Int. J. Syst. Evol. Microbiol.">
        <title>The Global Catalogue of Microorganisms (GCM) 10K type strain sequencing project: providing services to taxonomists for standard genome sequencing and annotation.</title>
        <authorList>
            <consortium name="The Broad Institute Genomics Platform"/>
            <consortium name="The Broad Institute Genome Sequencing Center for Infectious Disease"/>
            <person name="Wu L."/>
            <person name="Ma J."/>
        </authorList>
    </citation>
    <scope>NUCLEOTIDE SEQUENCE [LARGE SCALE GENOMIC DNA]</scope>
    <source>
        <strain evidence="16 17">JCM 13004</strain>
    </source>
</reference>
<comment type="caution">
    <text evidence="16">The sequence shown here is derived from an EMBL/GenBank/DDBJ whole genome shotgun (WGS) entry which is preliminary data.</text>
</comment>
<comment type="similarity">
    <text evidence="3 13">Belongs to the D-alanine--D-alanine ligase family.</text>
</comment>
<proteinExistence type="inferred from homology"/>
<evidence type="ECO:0000313" key="17">
    <source>
        <dbReference type="Proteomes" id="UP001500037"/>
    </source>
</evidence>
<organism evidence="16 17">
    <name type="scientific">Kitasatospora nipponensis</name>
    <dbReference type="NCBI Taxonomy" id="258049"/>
    <lineage>
        <taxon>Bacteria</taxon>
        <taxon>Bacillati</taxon>
        <taxon>Actinomycetota</taxon>
        <taxon>Actinomycetes</taxon>
        <taxon>Kitasatosporales</taxon>
        <taxon>Streptomycetaceae</taxon>
        <taxon>Kitasatospora</taxon>
    </lineage>
</organism>
<dbReference type="PIRSF" id="PIRSF039102">
    <property type="entry name" value="Ddl/VanB"/>
    <property type="match status" value="1"/>
</dbReference>
<evidence type="ECO:0000256" key="3">
    <source>
        <dbReference type="ARBA" id="ARBA00010871"/>
    </source>
</evidence>
<evidence type="ECO:0000256" key="2">
    <source>
        <dbReference type="ARBA" id="ARBA00001946"/>
    </source>
</evidence>
<keyword evidence="11" id="KW-0464">Manganese</keyword>
<evidence type="ECO:0000256" key="10">
    <source>
        <dbReference type="ARBA" id="ARBA00022984"/>
    </source>
</evidence>
<evidence type="ECO:0000313" key="16">
    <source>
        <dbReference type="EMBL" id="GAA1217571.1"/>
    </source>
</evidence>
<comment type="cofactor">
    <cofactor evidence="1">
        <name>Mn(2+)</name>
        <dbReference type="ChEBI" id="CHEBI:29035"/>
    </cofactor>
</comment>
<keyword evidence="8" id="KW-0460">Magnesium</keyword>
<dbReference type="InterPro" id="IPR011095">
    <property type="entry name" value="Dala_Dala_lig_C"/>
</dbReference>
<evidence type="ECO:0000256" key="8">
    <source>
        <dbReference type="ARBA" id="ARBA00022842"/>
    </source>
</evidence>
<dbReference type="PANTHER" id="PTHR23132">
    <property type="entry name" value="D-ALANINE--D-ALANINE LIGASE"/>
    <property type="match status" value="1"/>
</dbReference>
<evidence type="ECO:0000256" key="14">
    <source>
        <dbReference type="PROSITE-ProRule" id="PRU00409"/>
    </source>
</evidence>
<dbReference type="EMBL" id="BAAALF010000004">
    <property type="protein sequence ID" value="GAA1217571.1"/>
    <property type="molecule type" value="Genomic_DNA"/>
</dbReference>
<dbReference type="Gene3D" id="3.30.470.20">
    <property type="entry name" value="ATP-grasp fold, B domain"/>
    <property type="match status" value="1"/>
</dbReference>
<dbReference type="InterPro" id="IPR016185">
    <property type="entry name" value="PreATP-grasp_dom_sf"/>
</dbReference>
<dbReference type="InterPro" id="IPR005905">
    <property type="entry name" value="D_ala_D_ala"/>
</dbReference>
<dbReference type="RefSeq" id="WP_344438344.1">
    <property type="nucleotide sequence ID" value="NZ_BAAALF010000004.1"/>
</dbReference>
<dbReference type="SUPFAM" id="SSF52440">
    <property type="entry name" value="PreATP-grasp domain"/>
    <property type="match status" value="1"/>
</dbReference>
<keyword evidence="12 13" id="KW-0961">Cell wall biogenesis/degradation</keyword>
<evidence type="ECO:0000256" key="9">
    <source>
        <dbReference type="ARBA" id="ARBA00022960"/>
    </source>
</evidence>
<comment type="subcellular location">
    <subcellularLocation>
        <location evidence="13">Cytoplasm</location>
    </subcellularLocation>
</comment>
<dbReference type="NCBIfam" id="NF002378">
    <property type="entry name" value="PRK01372.1"/>
    <property type="match status" value="1"/>
</dbReference>
<comment type="pathway">
    <text evidence="13">Cell wall biogenesis; peptidoglycan biosynthesis.</text>
</comment>
<evidence type="ECO:0000259" key="15">
    <source>
        <dbReference type="PROSITE" id="PS50975"/>
    </source>
</evidence>
<dbReference type="PROSITE" id="PS00843">
    <property type="entry name" value="DALA_DALA_LIGASE_1"/>
    <property type="match status" value="1"/>
</dbReference>
<dbReference type="EC" id="6.3.2.4" evidence="13"/>
<keyword evidence="7 14" id="KW-0067">ATP-binding</keyword>
<dbReference type="GO" id="GO:0016874">
    <property type="term" value="F:ligase activity"/>
    <property type="evidence" value="ECO:0007669"/>
    <property type="project" value="UniProtKB-KW"/>
</dbReference>
<evidence type="ECO:0000256" key="11">
    <source>
        <dbReference type="ARBA" id="ARBA00023211"/>
    </source>
</evidence>
<dbReference type="SUPFAM" id="SSF56059">
    <property type="entry name" value="Glutathione synthetase ATP-binding domain-like"/>
    <property type="match status" value="1"/>
</dbReference>
<evidence type="ECO:0000256" key="1">
    <source>
        <dbReference type="ARBA" id="ARBA00001936"/>
    </source>
</evidence>
<keyword evidence="17" id="KW-1185">Reference proteome</keyword>
<evidence type="ECO:0000256" key="12">
    <source>
        <dbReference type="ARBA" id="ARBA00023316"/>
    </source>
</evidence>
<dbReference type="NCBIfam" id="TIGR01205">
    <property type="entry name" value="D_ala_D_alaTIGR"/>
    <property type="match status" value="1"/>
</dbReference>
<sequence length="382" mass="40485">MREDDGRIRVAVLFGGRSGEHEVSCQSAAGIVTHLDRTRYAVQPVRITADGQWAAGPQDLPAGGYDAGELARLTPPRGGAPWDSLLDTLPDLGGADLVLPALHGPDGEDGTVQGLLQLLRVPYVGNGVLSSAAGMDKEMTKRLLASAGLPVADGVVLRGDRADLTAAERARLGLPVFVKPARAGSSLGVTRVERWADLPAALAVARVFDDKVLVEEAVAGREVDVAVLEHPDGAVQAGPPLEIRVRGGQPFFDYDAKYQDGATRFEVPARLPEGVDERLRELALRVFETLDCTGLLRIDFFLRGGTEPVVNEVNTFPGFTATSQYPRIWAATGMLYGELLDVLIATALARSQARSVADAVSTLGWSLGALADAQASPAPSRR</sequence>
<dbReference type="Gene3D" id="3.40.50.20">
    <property type="match status" value="1"/>
</dbReference>
<keyword evidence="9 13" id="KW-0133">Cell shape</keyword>
<comment type="function">
    <text evidence="13">Cell wall formation.</text>
</comment>
<keyword evidence="5" id="KW-0479">Metal-binding</keyword>
<dbReference type="InterPro" id="IPR011761">
    <property type="entry name" value="ATP-grasp"/>
</dbReference>
<dbReference type="InterPro" id="IPR011127">
    <property type="entry name" value="Dala_Dala_lig_N"/>
</dbReference>
<keyword evidence="13" id="KW-0963">Cytoplasm</keyword>
<evidence type="ECO:0000256" key="7">
    <source>
        <dbReference type="ARBA" id="ARBA00022840"/>
    </source>
</evidence>
<comment type="cofactor">
    <cofactor evidence="2">
        <name>Mg(2+)</name>
        <dbReference type="ChEBI" id="CHEBI:18420"/>
    </cofactor>
</comment>
<dbReference type="Gene3D" id="3.30.1490.20">
    <property type="entry name" value="ATP-grasp fold, A domain"/>
    <property type="match status" value="1"/>
</dbReference>
<dbReference type="InterPro" id="IPR000291">
    <property type="entry name" value="D-Ala_lig_Van_CS"/>
</dbReference>
<evidence type="ECO:0000256" key="6">
    <source>
        <dbReference type="ARBA" id="ARBA00022741"/>
    </source>
</evidence>
<gene>
    <name evidence="16" type="primary">ddlA</name>
    <name evidence="13" type="synonym">ddl</name>
    <name evidence="16" type="ORF">GCM10009665_04340</name>
</gene>
<keyword evidence="10 13" id="KW-0573">Peptidoglycan synthesis</keyword>
<dbReference type="NCBIfam" id="NF002528">
    <property type="entry name" value="PRK01966.1-4"/>
    <property type="match status" value="1"/>
</dbReference>